<dbReference type="EMBL" id="DMAI01000417">
    <property type="protein sequence ID" value="HAE50780.1"/>
    <property type="molecule type" value="Genomic_DNA"/>
</dbReference>
<dbReference type="InterPro" id="IPR052166">
    <property type="entry name" value="Diverse_Acyl-CoA_DH"/>
</dbReference>
<gene>
    <name evidence="4" type="ORF">DCK97_25530</name>
</gene>
<dbReference type="InterPro" id="IPR025878">
    <property type="entry name" value="Acyl-CoA_dh-like_C_dom"/>
</dbReference>
<sequence>GTNGIQAMDLVGRKLSMDNGQSIKALVAEMGAAADALKAVEGDDAATIAAALAEAVAAADDATDWLIARAGSDAQAVLSGATAYARLMGTVAGGWMMAISAAAAIRGLSEGADDAAFLEAKLITARFYAEQVLPLAAGLARTVKAGSASIMALSPEQFAA</sequence>
<dbReference type="AlphaFoldDB" id="A0A3B9ISQ5"/>
<dbReference type="Pfam" id="PF12806">
    <property type="entry name" value="Acyl-CoA_dh_C"/>
    <property type="match status" value="1"/>
</dbReference>
<dbReference type="GO" id="GO:0016491">
    <property type="term" value="F:oxidoreductase activity"/>
    <property type="evidence" value="ECO:0007669"/>
    <property type="project" value="UniProtKB-KW"/>
</dbReference>
<evidence type="ECO:0000256" key="2">
    <source>
        <dbReference type="ARBA" id="ARBA00023002"/>
    </source>
</evidence>
<evidence type="ECO:0000256" key="1">
    <source>
        <dbReference type="ARBA" id="ARBA00001974"/>
    </source>
</evidence>
<feature type="domain" description="Acetyl-CoA dehydrogenase-like C-terminal" evidence="3">
    <location>
        <begin position="28"/>
        <end position="153"/>
    </location>
</feature>
<name>A0A3B9ISQ5_9PROT</name>
<evidence type="ECO:0000259" key="3">
    <source>
        <dbReference type="Pfam" id="PF12806"/>
    </source>
</evidence>
<dbReference type="PANTHER" id="PTHR42803:SF1">
    <property type="entry name" value="BROAD-SPECIFICITY LINEAR ACYL-COA DEHYDROGENASE FADE5"/>
    <property type="match status" value="1"/>
</dbReference>
<feature type="non-terminal residue" evidence="4">
    <location>
        <position position="1"/>
    </location>
</feature>
<reference evidence="4 5" key="1">
    <citation type="journal article" date="2018" name="Nat. Biotechnol.">
        <title>A standardized bacterial taxonomy based on genome phylogeny substantially revises the tree of life.</title>
        <authorList>
            <person name="Parks D.H."/>
            <person name="Chuvochina M."/>
            <person name="Waite D.W."/>
            <person name="Rinke C."/>
            <person name="Skarshewski A."/>
            <person name="Chaumeil P.A."/>
            <person name="Hugenholtz P."/>
        </authorList>
    </citation>
    <scope>NUCLEOTIDE SEQUENCE [LARGE SCALE GENOMIC DNA]</scope>
    <source>
        <strain evidence="4">UBA8739</strain>
    </source>
</reference>
<organism evidence="4 5">
    <name type="scientific">Tistrella mobilis</name>
    <dbReference type="NCBI Taxonomy" id="171437"/>
    <lineage>
        <taxon>Bacteria</taxon>
        <taxon>Pseudomonadati</taxon>
        <taxon>Pseudomonadota</taxon>
        <taxon>Alphaproteobacteria</taxon>
        <taxon>Geminicoccales</taxon>
        <taxon>Geminicoccaceae</taxon>
        <taxon>Tistrella</taxon>
    </lineage>
</organism>
<evidence type="ECO:0000313" key="5">
    <source>
        <dbReference type="Proteomes" id="UP000257706"/>
    </source>
</evidence>
<proteinExistence type="predicted"/>
<comment type="caution">
    <text evidence="4">The sequence shown here is derived from an EMBL/GenBank/DDBJ whole genome shotgun (WGS) entry which is preliminary data.</text>
</comment>
<dbReference type="Proteomes" id="UP000257706">
    <property type="component" value="Unassembled WGS sequence"/>
</dbReference>
<accession>A0A3B9ISQ5</accession>
<evidence type="ECO:0000313" key="4">
    <source>
        <dbReference type="EMBL" id="HAE50780.1"/>
    </source>
</evidence>
<keyword evidence="2" id="KW-0560">Oxidoreductase</keyword>
<comment type="cofactor">
    <cofactor evidence="1">
        <name>FAD</name>
        <dbReference type="ChEBI" id="CHEBI:57692"/>
    </cofactor>
</comment>
<protein>
    <submittedName>
        <fullName evidence="4">Acyl-CoA dehydrogenase</fullName>
    </submittedName>
</protein>
<dbReference type="PANTHER" id="PTHR42803">
    <property type="entry name" value="ACYL-COA DEHYDROGENASE"/>
    <property type="match status" value="1"/>
</dbReference>